<organism evidence="1 2">
    <name type="scientific">Maioricimonas rarisocia</name>
    <dbReference type="NCBI Taxonomy" id="2528026"/>
    <lineage>
        <taxon>Bacteria</taxon>
        <taxon>Pseudomonadati</taxon>
        <taxon>Planctomycetota</taxon>
        <taxon>Planctomycetia</taxon>
        <taxon>Planctomycetales</taxon>
        <taxon>Planctomycetaceae</taxon>
        <taxon>Maioricimonas</taxon>
    </lineage>
</organism>
<evidence type="ECO:0000313" key="2">
    <source>
        <dbReference type="Proteomes" id="UP000320496"/>
    </source>
</evidence>
<sequence>MKLSAVSYECEEDYNITSIIVTPTRVSLDFDDEGAHGHAIATSSDGFVYTGYWGYPAFADQRQMGPVRLQRFISNAGQQILFGSWVDEESGEQGDWLIKILEEFENP</sequence>
<reference evidence="1 2" key="1">
    <citation type="submission" date="2019-02" db="EMBL/GenBank/DDBJ databases">
        <title>Deep-cultivation of Planctomycetes and their phenomic and genomic characterization uncovers novel biology.</title>
        <authorList>
            <person name="Wiegand S."/>
            <person name="Jogler M."/>
            <person name="Boedeker C."/>
            <person name="Pinto D."/>
            <person name="Vollmers J."/>
            <person name="Rivas-Marin E."/>
            <person name="Kohn T."/>
            <person name="Peeters S.H."/>
            <person name="Heuer A."/>
            <person name="Rast P."/>
            <person name="Oberbeckmann S."/>
            <person name="Bunk B."/>
            <person name="Jeske O."/>
            <person name="Meyerdierks A."/>
            <person name="Storesund J.E."/>
            <person name="Kallscheuer N."/>
            <person name="Luecker S."/>
            <person name="Lage O.M."/>
            <person name="Pohl T."/>
            <person name="Merkel B.J."/>
            <person name="Hornburger P."/>
            <person name="Mueller R.-W."/>
            <person name="Bruemmer F."/>
            <person name="Labrenz M."/>
            <person name="Spormann A.M."/>
            <person name="Op den Camp H."/>
            <person name="Overmann J."/>
            <person name="Amann R."/>
            <person name="Jetten M.S.M."/>
            <person name="Mascher T."/>
            <person name="Medema M.H."/>
            <person name="Devos D.P."/>
            <person name="Kaster A.-K."/>
            <person name="Ovreas L."/>
            <person name="Rohde M."/>
            <person name="Galperin M.Y."/>
            <person name="Jogler C."/>
        </authorList>
    </citation>
    <scope>NUCLEOTIDE SEQUENCE [LARGE SCALE GENOMIC DNA]</scope>
    <source>
        <strain evidence="1 2">Mal4</strain>
    </source>
</reference>
<proteinExistence type="predicted"/>
<accession>A0A517Z6T8</accession>
<dbReference type="KEGG" id="mri:Mal4_25270"/>
<protein>
    <submittedName>
        <fullName evidence="1">Uncharacterized protein</fullName>
    </submittedName>
</protein>
<keyword evidence="2" id="KW-1185">Reference proteome</keyword>
<dbReference type="Proteomes" id="UP000320496">
    <property type="component" value="Chromosome"/>
</dbReference>
<name>A0A517Z6T8_9PLAN</name>
<evidence type="ECO:0000313" key="1">
    <source>
        <dbReference type="EMBL" id="QDU38202.1"/>
    </source>
</evidence>
<dbReference type="RefSeq" id="WP_145369512.1">
    <property type="nucleotide sequence ID" value="NZ_CP036275.1"/>
</dbReference>
<dbReference type="EMBL" id="CP036275">
    <property type="protein sequence ID" value="QDU38202.1"/>
    <property type="molecule type" value="Genomic_DNA"/>
</dbReference>
<dbReference type="AlphaFoldDB" id="A0A517Z6T8"/>
<gene>
    <name evidence="1" type="ORF">Mal4_25270</name>
</gene>